<organism evidence="2 3">
    <name type="scientific">Bifidobacterium moraviense</name>
    <dbReference type="NCBI Taxonomy" id="2675323"/>
    <lineage>
        <taxon>Bacteria</taxon>
        <taxon>Bacillati</taxon>
        <taxon>Actinomycetota</taxon>
        <taxon>Actinomycetes</taxon>
        <taxon>Bifidobacteriales</taxon>
        <taxon>Bifidobacteriaceae</taxon>
        <taxon>Bifidobacterium</taxon>
    </lineage>
</organism>
<dbReference type="InterPro" id="IPR039564">
    <property type="entry name" value="Peptidase_C39-like"/>
</dbReference>
<evidence type="ECO:0000313" key="2">
    <source>
        <dbReference type="EMBL" id="NMN00828.1"/>
    </source>
</evidence>
<feature type="domain" description="Peptidase C39-like" evidence="1">
    <location>
        <begin position="55"/>
        <end position="194"/>
    </location>
</feature>
<dbReference type="AlphaFoldDB" id="A0A7Y0F2J2"/>
<accession>A0A7Y0F2J2</accession>
<dbReference type="Proteomes" id="UP000588277">
    <property type="component" value="Unassembled WGS sequence"/>
</dbReference>
<reference evidence="2 3" key="1">
    <citation type="submission" date="2020-02" db="EMBL/GenBank/DDBJ databases">
        <title>Characterization of phylogenetic diversity of novel bifidobacterial species isolated in Czech ZOOs.</title>
        <authorList>
            <person name="Lugli G.A."/>
            <person name="Vera N.B."/>
            <person name="Ventura M."/>
        </authorList>
    </citation>
    <scope>NUCLEOTIDE SEQUENCE [LARGE SCALE GENOMIC DNA]</scope>
    <source>
        <strain evidence="2 3">DSM 109958</strain>
    </source>
</reference>
<dbReference type="RefSeq" id="WP_169275918.1">
    <property type="nucleotide sequence ID" value="NZ_JAAIIH010000011.1"/>
</dbReference>
<name>A0A7Y0F2J2_9BIFI</name>
<dbReference type="Pfam" id="PF13529">
    <property type="entry name" value="Peptidase_C39_2"/>
    <property type="match status" value="1"/>
</dbReference>
<sequence>MHDGFFRRYASQGYEWGDRGYPISDEYNDRGVTRQDFQHGSYWWGAIPAGTYTHGVPFFAQPNNYFCLPAAGMMVLEDLGAWHAADGAPLNVYDLAHRMNTDTYMYTSFSEAKFAQGMNSWLGANVYSAIRTPSYETVRDSVLHSFETGYASVVDEQERRGGPHFNGHNNGTFGHGMVVNSYDMYNDSVQFADPGTSIWAGASEYFWYPSLWDFTSQHLQHQFAPHDSLGIYTAR</sequence>
<proteinExistence type="predicted"/>
<protein>
    <submittedName>
        <fullName evidence="2">LGFP repeat protein</fullName>
    </submittedName>
</protein>
<dbReference type="EMBL" id="JAAIIH010000011">
    <property type="protein sequence ID" value="NMN00828.1"/>
    <property type="molecule type" value="Genomic_DNA"/>
</dbReference>
<gene>
    <name evidence="2" type="ORF">G1C96_1407</name>
</gene>
<evidence type="ECO:0000313" key="3">
    <source>
        <dbReference type="Proteomes" id="UP000588277"/>
    </source>
</evidence>
<evidence type="ECO:0000259" key="1">
    <source>
        <dbReference type="Pfam" id="PF13529"/>
    </source>
</evidence>
<keyword evidence="3" id="KW-1185">Reference proteome</keyword>
<comment type="caution">
    <text evidence="2">The sequence shown here is derived from an EMBL/GenBank/DDBJ whole genome shotgun (WGS) entry which is preliminary data.</text>
</comment>